<keyword evidence="1" id="KW-0732">Signal</keyword>
<proteinExistence type="predicted"/>
<evidence type="ECO:0000256" key="1">
    <source>
        <dbReference type="SAM" id="SignalP"/>
    </source>
</evidence>
<sequence length="196" mass="21788">MKTLFTFALAGALSFSSLAANVADDLMALSNVKANFKKVNILLKGGVGEAKVSLFDQSGKKLHQRKVNVRNGDMIIPYNLNDMPCGEYKIKIATEEEEVVYTVATFEKPTPISELPLMAYGKMVDEHTVNLAVIGLSEPGVEVEIRHEGTKKLIHQEEITTPEGFRKNYKLQGVSPEDVYIYVKDANGRSKTLYFE</sequence>
<dbReference type="OrthoDB" id="1492409at2"/>
<accession>A0A1H5TXL1</accession>
<name>A0A1H5TXL1_9BACT</name>
<dbReference type="AlphaFoldDB" id="A0A1H5TXL1"/>
<evidence type="ECO:0000313" key="3">
    <source>
        <dbReference type="Proteomes" id="UP000236736"/>
    </source>
</evidence>
<reference evidence="3" key="1">
    <citation type="submission" date="2016-10" db="EMBL/GenBank/DDBJ databases">
        <authorList>
            <person name="Varghese N."/>
            <person name="Submissions S."/>
        </authorList>
    </citation>
    <scope>NUCLEOTIDE SEQUENCE [LARGE SCALE GENOMIC DNA]</scope>
    <source>
        <strain evidence="3">DSM 17298</strain>
    </source>
</reference>
<protein>
    <recommendedName>
        <fullName evidence="4">Por secretion system C-terminal sorting domain-containing protein</fullName>
    </recommendedName>
</protein>
<dbReference type="EMBL" id="FNVR01000003">
    <property type="protein sequence ID" value="SEF67574.1"/>
    <property type="molecule type" value="Genomic_DNA"/>
</dbReference>
<dbReference type="RefSeq" id="WP_103923685.1">
    <property type="nucleotide sequence ID" value="NZ_FNVR01000003.1"/>
</dbReference>
<organism evidence="2 3">
    <name type="scientific">Algoriphagus boritolerans DSM 17298 = JCM 18970</name>
    <dbReference type="NCBI Taxonomy" id="1120964"/>
    <lineage>
        <taxon>Bacteria</taxon>
        <taxon>Pseudomonadati</taxon>
        <taxon>Bacteroidota</taxon>
        <taxon>Cytophagia</taxon>
        <taxon>Cytophagales</taxon>
        <taxon>Cyclobacteriaceae</taxon>
        <taxon>Algoriphagus</taxon>
    </lineage>
</organism>
<evidence type="ECO:0000313" key="2">
    <source>
        <dbReference type="EMBL" id="SEF67574.1"/>
    </source>
</evidence>
<feature type="chain" id="PRO_5009285519" description="Por secretion system C-terminal sorting domain-containing protein" evidence="1">
    <location>
        <begin position="20"/>
        <end position="196"/>
    </location>
</feature>
<feature type="signal peptide" evidence="1">
    <location>
        <begin position="1"/>
        <end position="19"/>
    </location>
</feature>
<gene>
    <name evidence="2" type="ORF">SAMN03080598_00997</name>
</gene>
<evidence type="ECO:0008006" key="4">
    <source>
        <dbReference type="Google" id="ProtNLM"/>
    </source>
</evidence>
<keyword evidence="3" id="KW-1185">Reference proteome</keyword>
<dbReference type="Proteomes" id="UP000236736">
    <property type="component" value="Unassembled WGS sequence"/>
</dbReference>